<evidence type="ECO:0000256" key="2">
    <source>
        <dbReference type="ARBA" id="ARBA00004245"/>
    </source>
</evidence>
<dbReference type="PANTHER" id="PTHR13268">
    <property type="entry name" value="BREAST CARCINOMA AMPLIFIED SEQUENCE 3"/>
    <property type="match status" value="1"/>
</dbReference>
<name>A0A9Q0XC82_9SAUR</name>
<dbReference type="GO" id="GO:0005634">
    <property type="term" value="C:nucleus"/>
    <property type="evidence" value="ECO:0007669"/>
    <property type="project" value="UniProtKB-SubCell"/>
</dbReference>
<comment type="subunit">
    <text evidence="15">Interacts with histone H3, ESR1, KAT2B and PELP1; the interactions occur in a estrogen-dependent manner. Interacts with beta-tubulin and VIM. Interacts (via C-terminal) with PHAF1; the interaction is requrired for the association with the phagophore.</text>
</comment>
<feature type="region of interest" description="Disordered" evidence="17">
    <location>
        <begin position="492"/>
        <end position="517"/>
    </location>
</feature>
<dbReference type="GO" id="GO:0006914">
    <property type="term" value="P:autophagy"/>
    <property type="evidence" value="ECO:0007669"/>
    <property type="project" value="InterPro"/>
</dbReference>
<keyword evidence="6" id="KW-0597">Phosphoprotein</keyword>
<evidence type="ECO:0000256" key="5">
    <source>
        <dbReference type="ARBA" id="ARBA00022499"/>
    </source>
</evidence>
<evidence type="ECO:0000313" key="20">
    <source>
        <dbReference type="Proteomes" id="UP001142489"/>
    </source>
</evidence>
<keyword evidence="7" id="KW-0037">Angiogenesis</keyword>
<evidence type="ECO:0000256" key="1">
    <source>
        <dbReference type="ARBA" id="ARBA00004123"/>
    </source>
</evidence>
<feature type="domain" description="BCAS3 WD40" evidence="18">
    <location>
        <begin position="54"/>
        <end position="517"/>
    </location>
</feature>
<feature type="non-terminal residue" evidence="19">
    <location>
        <position position="1"/>
    </location>
</feature>
<evidence type="ECO:0000256" key="13">
    <source>
        <dbReference type="ARBA" id="ARBA00023242"/>
    </source>
</evidence>
<evidence type="ECO:0000259" key="18">
    <source>
        <dbReference type="Pfam" id="PF21034"/>
    </source>
</evidence>
<reference evidence="19" key="1">
    <citation type="journal article" date="2023" name="DNA Res.">
        <title>Chromosome-level genome assembly of Phrynocephalus forsythii using third-generation DNA sequencing and Hi-C analysis.</title>
        <authorList>
            <person name="Qi Y."/>
            <person name="Zhao W."/>
            <person name="Zhao Y."/>
            <person name="Niu C."/>
            <person name="Cao S."/>
            <person name="Zhang Y."/>
        </authorList>
    </citation>
    <scope>NUCLEOTIDE SEQUENCE</scope>
    <source>
        <tissue evidence="19">Muscle</tissue>
    </source>
</reference>
<keyword evidence="9" id="KW-0007">Acetylation</keyword>
<keyword evidence="5" id="KW-1017">Isopeptide bond</keyword>
<dbReference type="GO" id="GO:0005856">
    <property type="term" value="C:cytoskeleton"/>
    <property type="evidence" value="ECO:0007669"/>
    <property type="project" value="UniProtKB-SubCell"/>
</dbReference>
<evidence type="ECO:0000256" key="17">
    <source>
        <dbReference type="SAM" id="MobiDB-lite"/>
    </source>
</evidence>
<evidence type="ECO:0000256" key="14">
    <source>
        <dbReference type="ARBA" id="ARBA00061169"/>
    </source>
</evidence>
<keyword evidence="11" id="KW-0804">Transcription</keyword>
<dbReference type="InterPro" id="IPR048382">
    <property type="entry name" value="BCAS3_WD40"/>
</dbReference>
<evidence type="ECO:0000256" key="16">
    <source>
        <dbReference type="ARBA" id="ARBA00074831"/>
    </source>
</evidence>
<dbReference type="AlphaFoldDB" id="A0A9Q0XC82"/>
<keyword evidence="4" id="KW-0963">Cytoplasm</keyword>
<comment type="subcellular location">
    <subcellularLocation>
        <location evidence="2">Cytoplasm</location>
        <location evidence="2">Cytoskeleton</location>
    </subcellularLocation>
    <subcellularLocation>
        <location evidence="1">Nucleus</location>
    </subcellularLocation>
    <subcellularLocation>
        <location evidence="3">Preautophagosomal structure</location>
    </subcellularLocation>
</comment>
<dbReference type="Proteomes" id="UP001142489">
    <property type="component" value="Unassembled WGS sequence"/>
</dbReference>
<keyword evidence="20" id="KW-1185">Reference proteome</keyword>
<feature type="compositionally biased region" description="Low complexity" evidence="17">
    <location>
        <begin position="502"/>
        <end position="517"/>
    </location>
</feature>
<dbReference type="GO" id="GO:0000407">
    <property type="term" value="C:phagophore assembly site"/>
    <property type="evidence" value="ECO:0007669"/>
    <property type="project" value="UniProtKB-SubCell"/>
</dbReference>
<evidence type="ECO:0000256" key="10">
    <source>
        <dbReference type="ARBA" id="ARBA00023015"/>
    </source>
</evidence>
<dbReference type="GO" id="GO:0001525">
    <property type="term" value="P:angiogenesis"/>
    <property type="evidence" value="ECO:0007669"/>
    <property type="project" value="UniProtKB-KW"/>
</dbReference>
<dbReference type="InterPro" id="IPR045142">
    <property type="entry name" value="BCAS3-like"/>
</dbReference>
<evidence type="ECO:0000256" key="11">
    <source>
        <dbReference type="ARBA" id="ARBA00023163"/>
    </source>
</evidence>
<evidence type="ECO:0000256" key="12">
    <source>
        <dbReference type="ARBA" id="ARBA00023212"/>
    </source>
</evidence>
<evidence type="ECO:0000313" key="19">
    <source>
        <dbReference type="EMBL" id="KAJ7308864.1"/>
    </source>
</evidence>
<dbReference type="InterPro" id="IPR036322">
    <property type="entry name" value="WD40_repeat_dom_sf"/>
</dbReference>
<organism evidence="19 20">
    <name type="scientific">Phrynocephalus forsythii</name>
    <dbReference type="NCBI Taxonomy" id="171643"/>
    <lineage>
        <taxon>Eukaryota</taxon>
        <taxon>Metazoa</taxon>
        <taxon>Chordata</taxon>
        <taxon>Craniata</taxon>
        <taxon>Vertebrata</taxon>
        <taxon>Euteleostomi</taxon>
        <taxon>Lepidosauria</taxon>
        <taxon>Squamata</taxon>
        <taxon>Bifurcata</taxon>
        <taxon>Unidentata</taxon>
        <taxon>Episquamata</taxon>
        <taxon>Toxicofera</taxon>
        <taxon>Iguania</taxon>
        <taxon>Acrodonta</taxon>
        <taxon>Agamidae</taxon>
        <taxon>Agaminae</taxon>
        <taxon>Phrynocephalus</taxon>
    </lineage>
</organism>
<evidence type="ECO:0000256" key="9">
    <source>
        <dbReference type="ARBA" id="ARBA00022990"/>
    </source>
</evidence>
<keyword evidence="10" id="KW-0805">Transcription regulation</keyword>
<dbReference type="Pfam" id="PF21034">
    <property type="entry name" value="BCAS3_WD40"/>
    <property type="match status" value="1"/>
</dbReference>
<accession>A0A9Q0XC82</accession>
<evidence type="ECO:0000256" key="4">
    <source>
        <dbReference type="ARBA" id="ARBA00022490"/>
    </source>
</evidence>
<evidence type="ECO:0000256" key="6">
    <source>
        <dbReference type="ARBA" id="ARBA00022553"/>
    </source>
</evidence>
<sequence length="517" mass="56436">MAAESPRRPSRCTGGVVVRPQAVTEQSYMESVVTFLQDVVPQAYSGTAPTEEKEKIVWVRFENSDLNDIARNVELHEMHSTGNEPPLLLMIGYSDGMQIWSIPISGEAQELYSVRHGPIRAARILPSPQISKCQILCINVHSLRPRAIIAESTAVPSDFHSGLSPPYCCVDLHSLRTGEMVKSIQFKTPIYDLHCNKRILVVVLQEKIAAFDSCTFTKKFFVTSCYPCPGPNMNPIALGSRWLAYAENKLIRCHQSRGGACGDNIQSYTATVISAAKTIKTGLTMVGKVVTQLTGTLPSGATEEEILAHSNTRRSPLVPGIVTVIDTETVGEGQVLVSEDVDSDGIVAHFPAHEKPICCMSFNPSGMLLVTADTLGHDFHVFQILTHPISSSQSAVHHLYTLHRGETEAKSSPRNLASPSNHGFAPELRLRDFHCPNSCLEEGLITLRGTSHVFPINPYGGQPCVRTHMSPRVVNRMSRFQKSAGLEEIEQELTTKQGGRCSPVPGLSSSPSGSPLH</sequence>
<evidence type="ECO:0000256" key="3">
    <source>
        <dbReference type="ARBA" id="ARBA00004329"/>
    </source>
</evidence>
<proteinExistence type="inferred from homology"/>
<comment type="caution">
    <text evidence="19">The sequence shown here is derived from an EMBL/GenBank/DDBJ whole genome shotgun (WGS) entry which is preliminary data.</text>
</comment>
<protein>
    <recommendedName>
        <fullName evidence="16">BCAS3 microtubule associated cell migration factor</fullName>
    </recommendedName>
</protein>
<comment type="similarity">
    <text evidence="14">Belongs to the BCAS3 family.</text>
</comment>
<evidence type="ECO:0000256" key="15">
    <source>
        <dbReference type="ARBA" id="ARBA00066095"/>
    </source>
</evidence>
<dbReference type="GO" id="GO:0042594">
    <property type="term" value="P:response to starvation"/>
    <property type="evidence" value="ECO:0007669"/>
    <property type="project" value="TreeGrafter"/>
</dbReference>
<dbReference type="OrthoDB" id="25778at2759"/>
<keyword evidence="8" id="KW-0832">Ubl conjugation</keyword>
<evidence type="ECO:0000256" key="7">
    <source>
        <dbReference type="ARBA" id="ARBA00022657"/>
    </source>
</evidence>
<dbReference type="PANTHER" id="PTHR13268:SF0">
    <property type="entry name" value="BCAS3 MICROTUBULE ASSOCIATED CELL MIGRATION FACTOR"/>
    <property type="match status" value="1"/>
</dbReference>
<dbReference type="SUPFAM" id="SSF50978">
    <property type="entry name" value="WD40 repeat-like"/>
    <property type="match status" value="1"/>
</dbReference>
<dbReference type="FunFam" id="2.130.10.10:FF:000422">
    <property type="entry name" value="BCAS3 microtubule-associated cell migration factor"/>
    <property type="match status" value="1"/>
</dbReference>
<dbReference type="EMBL" id="JAPFRF010000017">
    <property type="protein sequence ID" value="KAJ7308864.1"/>
    <property type="molecule type" value="Genomic_DNA"/>
</dbReference>
<evidence type="ECO:0000256" key="8">
    <source>
        <dbReference type="ARBA" id="ARBA00022843"/>
    </source>
</evidence>
<keyword evidence="13" id="KW-0539">Nucleus</keyword>
<gene>
    <name evidence="19" type="ORF">JRQ81_008138</name>
</gene>
<keyword evidence="12" id="KW-0206">Cytoskeleton</keyword>